<feature type="compositionally biased region" description="Low complexity" evidence="1">
    <location>
        <begin position="17"/>
        <end position="29"/>
    </location>
</feature>
<dbReference type="AlphaFoldDB" id="A0AAV9V602"/>
<protein>
    <submittedName>
        <fullName evidence="2">Uncharacterized protein</fullName>
    </submittedName>
</protein>
<feature type="region of interest" description="Disordered" evidence="1">
    <location>
        <begin position="1"/>
        <end position="64"/>
    </location>
</feature>
<dbReference type="EMBL" id="JAVHNQ010000002">
    <property type="protein sequence ID" value="KAK6354698.1"/>
    <property type="molecule type" value="Genomic_DNA"/>
</dbReference>
<keyword evidence="3" id="KW-1185">Reference proteome</keyword>
<sequence length="313" mass="34372">MADQRSPASSVPSDPTGQQPPASSASSGSIYQEPSAGSASSNPIDQQLPTSSASSEPVKVPSPTVDLDEIPAYRMSWNTPDPPVFVEHDATTESPQFGSERYEQRILGSSLTALMSFPTGRKTDKSGDGAEDLPPTPKIYKTTADGVLNAMLLFHCCLCLASLGKSAAAFTFVKVDNNDIEEYKRTEKLQPQPERDVDGKAQDVHMIELAMEKINGSFTVWERYIEPRINYIWTLADTGIYTCPNAKCPADRLLFVKYVKHREIPADAKWIEDSPGSSKIEGSPEDAKKEGSRSPELLFKMDDEEELQHTLPD</sequence>
<evidence type="ECO:0000256" key="1">
    <source>
        <dbReference type="SAM" id="MobiDB-lite"/>
    </source>
</evidence>
<comment type="caution">
    <text evidence="2">The sequence shown here is derived from an EMBL/GenBank/DDBJ whole genome shotgun (WGS) entry which is preliminary data.</text>
</comment>
<proteinExistence type="predicted"/>
<evidence type="ECO:0000313" key="2">
    <source>
        <dbReference type="EMBL" id="KAK6354698.1"/>
    </source>
</evidence>
<feature type="region of interest" description="Disordered" evidence="1">
    <location>
        <begin position="270"/>
        <end position="313"/>
    </location>
</feature>
<feature type="compositionally biased region" description="Polar residues" evidence="1">
    <location>
        <begin position="1"/>
        <end position="16"/>
    </location>
</feature>
<evidence type="ECO:0000313" key="3">
    <source>
        <dbReference type="Proteomes" id="UP001375240"/>
    </source>
</evidence>
<dbReference type="Proteomes" id="UP001375240">
    <property type="component" value="Unassembled WGS sequence"/>
</dbReference>
<organism evidence="2 3">
    <name type="scientific">Orbilia brochopaga</name>
    <dbReference type="NCBI Taxonomy" id="3140254"/>
    <lineage>
        <taxon>Eukaryota</taxon>
        <taxon>Fungi</taxon>
        <taxon>Dikarya</taxon>
        <taxon>Ascomycota</taxon>
        <taxon>Pezizomycotina</taxon>
        <taxon>Orbiliomycetes</taxon>
        <taxon>Orbiliales</taxon>
        <taxon>Orbiliaceae</taxon>
        <taxon>Orbilia</taxon>
    </lineage>
</organism>
<feature type="compositionally biased region" description="Polar residues" evidence="1">
    <location>
        <begin position="30"/>
        <end position="55"/>
    </location>
</feature>
<reference evidence="2 3" key="1">
    <citation type="submission" date="2019-10" db="EMBL/GenBank/DDBJ databases">
        <authorList>
            <person name="Palmer J.M."/>
        </authorList>
    </citation>
    <scope>NUCLEOTIDE SEQUENCE [LARGE SCALE GENOMIC DNA]</scope>
    <source>
        <strain evidence="2 3">TWF696</strain>
    </source>
</reference>
<gene>
    <name evidence="2" type="ORF">TWF696_003837</name>
</gene>
<name>A0AAV9V602_9PEZI</name>
<accession>A0AAV9V602</accession>